<evidence type="ECO:0000259" key="6">
    <source>
        <dbReference type="PROSITE" id="PS51444"/>
    </source>
</evidence>
<dbReference type="GO" id="GO:0051016">
    <property type="term" value="P:barbed-end actin filament capping"/>
    <property type="evidence" value="ECO:0007669"/>
    <property type="project" value="TreeGrafter"/>
</dbReference>
<dbReference type="SMART" id="SM00498">
    <property type="entry name" value="FH2"/>
    <property type="match status" value="1"/>
</dbReference>
<evidence type="ECO:0000313" key="8">
    <source>
        <dbReference type="Proteomes" id="UP000823405"/>
    </source>
</evidence>
<evidence type="ECO:0000259" key="4">
    <source>
        <dbReference type="PROSITE" id="PS51231"/>
    </source>
</evidence>
<dbReference type="InterPro" id="IPR010472">
    <property type="entry name" value="FH3_dom"/>
</dbReference>
<feature type="region of interest" description="Disordered" evidence="3">
    <location>
        <begin position="625"/>
        <end position="800"/>
    </location>
</feature>
<dbReference type="PANTHER" id="PTHR47102:SF2">
    <property type="entry name" value="PROTEIN BNI1"/>
    <property type="match status" value="1"/>
</dbReference>
<evidence type="ECO:0000256" key="2">
    <source>
        <dbReference type="SAM" id="Coils"/>
    </source>
</evidence>
<dbReference type="GO" id="GO:0003779">
    <property type="term" value="F:actin binding"/>
    <property type="evidence" value="ECO:0007669"/>
    <property type="project" value="InterPro"/>
</dbReference>
<dbReference type="InterPro" id="IPR016024">
    <property type="entry name" value="ARM-type_fold"/>
</dbReference>
<dbReference type="InterPro" id="IPR051661">
    <property type="entry name" value="Actin_filament_regulator"/>
</dbReference>
<keyword evidence="2" id="KW-0175">Coiled coil</keyword>
<reference evidence="7" key="1">
    <citation type="journal article" date="2020" name="Fungal Divers.">
        <title>Resolving the Mortierellaceae phylogeny through synthesis of multi-gene phylogenetics and phylogenomics.</title>
        <authorList>
            <person name="Vandepol N."/>
            <person name="Liber J."/>
            <person name="Desiro A."/>
            <person name="Na H."/>
            <person name="Kennedy M."/>
            <person name="Barry K."/>
            <person name="Grigoriev I.V."/>
            <person name="Miller A.N."/>
            <person name="O'Donnell K."/>
            <person name="Stajich J.E."/>
            <person name="Bonito G."/>
        </authorList>
    </citation>
    <scope>NUCLEOTIDE SEQUENCE</scope>
    <source>
        <strain evidence="7">NVP60</strain>
    </source>
</reference>
<dbReference type="SMART" id="SM01139">
    <property type="entry name" value="Drf_FH3"/>
    <property type="match status" value="1"/>
</dbReference>
<name>A0A9P6REI5_9FUNG</name>
<dbReference type="GO" id="GO:0031267">
    <property type="term" value="F:small GTPase binding"/>
    <property type="evidence" value="ECO:0007669"/>
    <property type="project" value="InterPro"/>
</dbReference>
<feature type="domain" description="DAD" evidence="4">
    <location>
        <begin position="1237"/>
        <end position="1265"/>
    </location>
</feature>
<dbReference type="Pfam" id="PF02181">
    <property type="entry name" value="FH2"/>
    <property type="match status" value="1"/>
</dbReference>
<sequence>MDRSNSYKNDHDTQSVRSFRSSTSGSVSEAGRTEAMSLARPRTDQEIEDRFVDFMNNMGMHEPEQRKAMIGLTVDNKWKLIYQHESQEQTKAKKREEGYIDKSSSEYFVRKLQMDGELKVTDSKFLLALFVSLKSQPISRDADLAMELEIVKCLKTLLNNRWGAQEAIKHSTCITSLCFSITSPHLQTRKLVVEVLTFLSYCEVPMGHKLVLEGLDQVMEYWKESARFDAWMRILENTIDGRGRFGTMVGMSEELKKAGTQDGHLIEYVLSNVVFINALLQVVDEIELRVHLRSQLTTSGLTRIISKMRDLKYDLIDRQLNIYEDEAENDYEDMIEFYNHQILHDMSDPYDVFHALLRSVESSRAYDFFLSLLQHMLLIREEGDLRIRYFQLMDAIVTQVVLDRRGITDNFDQKLGISVNQLVGKLVDQDRLTQAIEDSKQARQELELVIRQKNELELEVGQKDDGMVSQLKANIYSLEDLLRLSRHTIQTLQTKLYDVETHMQNKLAIQDAQLKHLLKSLQDANGLMADAGMPTGVPGKGNQHQSVGPDGYPMIDKVKLRQLIEQTKLEGVILQDRYGNHLPHSITLPDPTFTKDLEKANGYQYTGPATLPPELLASIAAAGGQSNGNGKGGRFSKNGKGTGGNGGIGGGGSTTPGGMVTSSGGPPAPPPPPMLPGGIPPPPPPPPTIAGPGPGGLGGLLSNMKKGSLKPPGGGGNDSDSEDLPAGSMASMLAAKKKKLGSGEPSSLQAAGSGAPPPPKTGGPPPPPPPGMGGPPPPPPPPGKGGPPPPPGAPIPPGMGMNMNMKKEGAVAAIKLKALQWDKINYMAVGNTVWGSGGVDENALQKALGDSGVFGTMEQLFVAKVTEYKEPRASKKAQEILILDQRRAYQINIMLGGMKHTYPEIRQAILRMDEEFMTLVQLSNLLKFVPDAEETGKLLEYKDASEDVKLTLGRPEAFFVEMLKVERYQQRLEGLKFKVTFQGLIEGVNEGISSITEASKGLKDAKHFKELLNLILMLGNYMNGASHNGGAFGFKIASINKLVDTKASNAPNMTLLHFLTNITESTLPHVLSYQEEISACGSACRVSLPDLQADFNYLKTKIKEIKTELHTHYFNGYKSTPEDRFYEVMQPFMVSAERAFEKVDKAMLEMDALYKEVVKFYGEDSVAMKPEEFFGIFKTFSASFEKAREDNQKQKEKEAQREKAKTAAKARQEQMAVKKNRINVQGGGSHDAEGGGDDKGMMDNLLETLRNGGDNDASRRDRRRKNRVDHTPAQVTVKAQDLLTSLREDRQHISLLHE</sequence>
<dbReference type="SUPFAM" id="SSF101447">
    <property type="entry name" value="Formin homology 2 domain (FH2 domain)"/>
    <property type="match status" value="1"/>
</dbReference>
<feature type="domain" description="FH2" evidence="6">
    <location>
        <begin position="806"/>
        <end position="1210"/>
    </location>
</feature>
<gene>
    <name evidence="7" type="ORF">BGZ97_004788</name>
</gene>
<feature type="compositionally biased region" description="Basic and acidic residues" evidence="3">
    <location>
        <begin position="1"/>
        <end position="14"/>
    </location>
</feature>
<feature type="compositionally biased region" description="Pro residues" evidence="3">
    <location>
        <begin position="755"/>
        <end position="797"/>
    </location>
</feature>
<dbReference type="GO" id="GO:0032153">
    <property type="term" value="C:cell division site"/>
    <property type="evidence" value="ECO:0007669"/>
    <property type="project" value="UniProtKB-ARBA"/>
</dbReference>
<dbReference type="PROSITE" id="PS51231">
    <property type="entry name" value="DAD"/>
    <property type="match status" value="1"/>
</dbReference>
<evidence type="ECO:0000256" key="3">
    <source>
        <dbReference type="SAM" id="MobiDB-lite"/>
    </source>
</evidence>
<feature type="compositionally biased region" description="Pro residues" evidence="3">
    <location>
        <begin position="666"/>
        <end position="689"/>
    </location>
</feature>
<dbReference type="Gene3D" id="1.25.10.10">
    <property type="entry name" value="Leucine-rich Repeat Variant"/>
    <property type="match status" value="2"/>
</dbReference>
<dbReference type="InterPro" id="IPR014767">
    <property type="entry name" value="DAD_dom"/>
</dbReference>
<dbReference type="Gene3D" id="6.10.30.50">
    <property type="match status" value="1"/>
</dbReference>
<dbReference type="InterPro" id="IPR010473">
    <property type="entry name" value="GTPase-bd"/>
</dbReference>
<proteinExistence type="inferred from homology"/>
<dbReference type="GO" id="GO:0005938">
    <property type="term" value="C:cell cortex"/>
    <property type="evidence" value="ECO:0007669"/>
    <property type="project" value="UniProtKB-ARBA"/>
</dbReference>
<keyword evidence="8" id="KW-1185">Reference proteome</keyword>
<dbReference type="InterPro" id="IPR042201">
    <property type="entry name" value="FH2_Formin_sf"/>
</dbReference>
<comment type="caution">
    <text evidence="7">The sequence shown here is derived from an EMBL/GenBank/DDBJ whole genome shotgun (WGS) entry which is preliminary data.</text>
</comment>
<feature type="region of interest" description="Disordered" evidence="3">
    <location>
        <begin position="1"/>
        <end position="40"/>
    </location>
</feature>
<evidence type="ECO:0000256" key="1">
    <source>
        <dbReference type="ARBA" id="ARBA00037935"/>
    </source>
</evidence>
<evidence type="ECO:0000313" key="7">
    <source>
        <dbReference type="EMBL" id="KAG0317856.1"/>
    </source>
</evidence>
<feature type="domain" description="GBD/FH3" evidence="5">
    <location>
        <begin position="39"/>
        <end position="408"/>
    </location>
</feature>
<feature type="compositionally biased region" description="Low complexity" evidence="3">
    <location>
        <begin position="656"/>
        <end position="665"/>
    </location>
</feature>
<dbReference type="Gene3D" id="1.20.58.630">
    <property type="match status" value="1"/>
</dbReference>
<dbReference type="OrthoDB" id="1104827at2759"/>
<dbReference type="PROSITE" id="PS51232">
    <property type="entry name" value="GBD_FH3"/>
    <property type="match status" value="1"/>
</dbReference>
<dbReference type="PROSITE" id="PS51444">
    <property type="entry name" value="FH2"/>
    <property type="match status" value="1"/>
</dbReference>
<dbReference type="Pfam" id="PF06367">
    <property type="entry name" value="Drf_FH3"/>
    <property type="match status" value="1"/>
</dbReference>
<feature type="compositionally biased region" description="Gly residues" evidence="3">
    <location>
        <begin position="640"/>
        <end position="655"/>
    </location>
</feature>
<dbReference type="InterPro" id="IPR014768">
    <property type="entry name" value="GBD/FH3_dom"/>
</dbReference>
<dbReference type="Proteomes" id="UP000823405">
    <property type="component" value="Unassembled WGS sequence"/>
</dbReference>
<comment type="similarity">
    <text evidence="1">Belongs to the formin homology family. BNI1 subfamily.</text>
</comment>
<feature type="compositionally biased region" description="Basic and acidic residues" evidence="3">
    <location>
        <begin position="1188"/>
        <end position="1205"/>
    </location>
</feature>
<dbReference type="Pfam" id="PF06371">
    <property type="entry name" value="Drf_GBD"/>
    <property type="match status" value="2"/>
</dbReference>
<evidence type="ECO:0000259" key="5">
    <source>
        <dbReference type="PROSITE" id="PS51232"/>
    </source>
</evidence>
<organism evidence="7 8">
    <name type="scientific">Linnemannia gamsii</name>
    <dbReference type="NCBI Taxonomy" id="64522"/>
    <lineage>
        <taxon>Eukaryota</taxon>
        <taxon>Fungi</taxon>
        <taxon>Fungi incertae sedis</taxon>
        <taxon>Mucoromycota</taxon>
        <taxon>Mortierellomycotina</taxon>
        <taxon>Mortierellomycetes</taxon>
        <taxon>Mortierellales</taxon>
        <taxon>Mortierellaceae</taxon>
        <taxon>Linnemannia</taxon>
    </lineage>
</organism>
<feature type="region of interest" description="Disordered" evidence="3">
    <location>
        <begin position="1188"/>
        <end position="1271"/>
    </location>
</feature>
<feature type="coiled-coil region" evidence="2">
    <location>
        <begin position="429"/>
        <end position="459"/>
    </location>
</feature>
<feature type="compositionally biased region" description="Low complexity" evidence="3">
    <location>
        <begin position="15"/>
        <end position="28"/>
    </location>
</feature>
<dbReference type="SUPFAM" id="SSF48371">
    <property type="entry name" value="ARM repeat"/>
    <property type="match status" value="1"/>
</dbReference>
<dbReference type="InterPro" id="IPR011989">
    <property type="entry name" value="ARM-like"/>
</dbReference>
<dbReference type="InterPro" id="IPR015425">
    <property type="entry name" value="FH2_Formin"/>
</dbReference>
<dbReference type="GO" id="GO:0043332">
    <property type="term" value="C:mating projection tip"/>
    <property type="evidence" value="ECO:0007669"/>
    <property type="project" value="TreeGrafter"/>
</dbReference>
<evidence type="ECO:0008006" key="9">
    <source>
        <dbReference type="Google" id="ProtNLM"/>
    </source>
</evidence>
<dbReference type="Gene3D" id="1.20.58.2220">
    <property type="entry name" value="Formin, FH2 domain"/>
    <property type="match status" value="1"/>
</dbReference>
<dbReference type="SMART" id="SM01140">
    <property type="entry name" value="Drf_GBD"/>
    <property type="match status" value="1"/>
</dbReference>
<dbReference type="GO" id="GO:0015629">
    <property type="term" value="C:actin cytoskeleton"/>
    <property type="evidence" value="ECO:0007669"/>
    <property type="project" value="UniProtKB-ARBA"/>
</dbReference>
<accession>A0A9P6REI5</accession>
<dbReference type="GO" id="GO:1903475">
    <property type="term" value="P:mitotic actomyosin contractile ring assembly"/>
    <property type="evidence" value="ECO:0007669"/>
    <property type="project" value="TreeGrafter"/>
</dbReference>
<dbReference type="PANTHER" id="PTHR47102">
    <property type="entry name" value="PROTEIN BNI1"/>
    <property type="match status" value="1"/>
</dbReference>
<dbReference type="GO" id="GO:0051017">
    <property type="term" value="P:actin filament bundle assembly"/>
    <property type="evidence" value="ECO:0007669"/>
    <property type="project" value="TreeGrafter"/>
</dbReference>
<dbReference type="EMBL" id="JAAAIN010000222">
    <property type="protein sequence ID" value="KAG0317856.1"/>
    <property type="molecule type" value="Genomic_DNA"/>
</dbReference>
<feature type="compositionally biased region" description="Basic and acidic residues" evidence="3">
    <location>
        <begin position="1230"/>
        <end position="1241"/>
    </location>
</feature>
<dbReference type="Gene3D" id="1.10.238.150">
    <property type="entry name" value="Formin, FH3 diaphanous domain"/>
    <property type="match status" value="1"/>
</dbReference>
<protein>
    <recommendedName>
        <fullName evidence="9">Actin-binding FH2</fullName>
    </recommendedName>
</protein>